<dbReference type="PROSITE" id="PS50994">
    <property type="entry name" value="INTEGRASE"/>
    <property type="match status" value="1"/>
</dbReference>
<dbReference type="Pfam" id="PF18701">
    <property type="entry name" value="DUF5641"/>
    <property type="match status" value="1"/>
</dbReference>
<dbReference type="GO" id="GO:0015074">
    <property type="term" value="P:DNA integration"/>
    <property type="evidence" value="ECO:0007669"/>
    <property type="project" value="InterPro"/>
</dbReference>
<dbReference type="InterPro" id="IPR012337">
    <property type="entry name" value="RNaseH-like_sf"/>
</dbReference>
<dbReference type="InterPro" id="IPR001584">
    <property type="entry name" value="Integrase_cat-core"/>
</dbReference>
<evidence type="ECO:0000313" key="3">
    <source>
        <dbReference type="RefSeq" id="XP_003737472.1"/>
    </source>
</evidence>
<reference evidence="3" key="1">
    <citation type="submission" date="2025-08" db="UniProtKB">
        <authorList>
            <consortium name="RefSeq"/>
        </authorList>
    </citation>
    <scope>IDENTIFICATION</scope>
</reference>
<organism evidence="2 3">
    <name type="scientific">Galendromus occidentalis</name>
    <name type="common">western predatory mite</name>
    <dbReference type="NCBI Taxonomy" id="34638"/>
    <lineage>
        <taxon>Eukaryota</taxon>
        <taxon>Metazoa</taxon>
        <taxon>Ecdysozoa</taxon>
        <taxon>Arthropoda</taxon>
        <taxon>Chelicerata</taxon>
        <taxon>Arachnida</taxon>
        <taxon>Acari</taxon>
        <taxon>Parasitiformes</taxon>
        <taxon>Mesostigmata</taxon>
        <taxon>Gamasina</taxon>
        <taxon>Phytoseioidea</taxon>
        <taxon>Phytoseiidae</taxon>
        <taxon>Typhlodrominae</taxon>
        <taxon>Galendromus</taxon>
    </lineage>
</organism>
<dbReference type="GO" id="GO:0003676">
    <property type="term" value="F:nucleic acid binding"/>
    <property type="evidence" value="ECO:0007669"/>
    <property type="project" value="InterPro"/>
</dbReference>
<proteinExistence type="predicted"/>
<dbReference type="KEGG" id="goe:100907827"/>
<dbReference type="SUPFAM" id="SSF53098">
    <property type="entry name" value="Ribonuclease H-like"/>
    <property type="match status" value="1"/>
</dbReference>
<dbReference type="PANTHER" id="PTHR47331">
    <property type="entry name" value="PHD-TYPE DOMAIN-CONTAINING PROTEIN"/>
    <property type="match status" value="1"/>
</dbReference>
<dbReference type="Gene3D" id="3.30.420.10">
    <property type="entry name" value="Ribonuclease H-like superfamily/Ribonuclease H"/>
    <property type="match status" value="1"/>
</dbReference>
<dbReference type="GeneID" id="100907827"/>
<dbReference type="Proteomes" id="UP000694867">
    <property type="component" value="Unplaced"/>
</dbReference>
<gene>
    <name evidence="3" type="primary">LOC100907827</name>
</gene>
<name>A0AAJ6QMH8_9ACAR</name>
<evidence type="ECO:0000259" key="1">
    <source>
        <dbReference type="PROSITE" id="PS50994"/>
    </source>
</evidence>
<keyword evidence="2" id="KW-1185">Reference proteome</keyword>
<feature type="domain" description="Integrase catalytic" evidence="1">
    <location>
        <begin position="163"/>
        <end position="350"/>
    </location>
</feature>
<sequence length="490" mass="56939">MNSGRDPPINLLTISTEEFVLSRDDLIRRIQQRRFPIEYSSECQSVPKTSSLFKYSPFFSEDRFIRSRTRLERAESFTYDEIYPILLPSDEPAVKLLILNIHARECLHSGGIVGTLHNLRRRYLVLKARRLTKEVIAKCTTCRRFKAVPGQMESPCLPAFRVDHDIPWSTTAVDFAGPLAYKDENGKTRKVYLLLYTCCLIRAVHLELCLDMTTFEFLLAFRRFVNRFPTVVRMLSDNGLTFKRAAREFRIMFRHLQSPDVNSWLNSKEITWSFITEKSPWRGGVHERLIQVVKRPLRKVLRRKVPFFRELETILTDIEAMVNSRPLTPVSTTPDDIRALTPADLMFGYRATTRLPTVDLKEVRREDSNAVILLQRHVYLQNILSAYWKRFRSEYLQQLRSMHTRNPCKSTEFAPGDVCLLFDESPNRATWPLCRIMSLYGGDSTDGKKRSCVIRCANGKTYNRPIQLLYKLESAPIDEPSQRPAENASQ</sequence>
<dbReference type="RefSeq" id="XP_003737472.1">
    <property type="nucleotide sequence ID" value="XM_003737424.1"/>
</dbReference>
<dbReference type="InterPro" id="IPR040676">
    <property type="entry name" value="DUF5641"/>
</dbReference>
<evidence type="ECO:0000313" key="2">
    <source>
        <dbReference type="Proteomes" id="UP000694867"/>
    </source>
</evidence>
<dbReference type="PANTHER" id="PTHR47331:SF2">
    <property type="match status" value="1"/>
</dbReference>
<protein>
    <submittedName>
        <fullName evidence="3">Uncharacterized protein LOC100907827</fullName>
    </submittedName>
</protein>
<dbReference type="InterPro" id="IPR036397">
    <property type="entry name" value="RNaseH_sf"/>
</dbReference>
<accession>A0AAJ6QMH8</accession>
<dbReference type="AlphaFoldDB" id="A0AAJ6QMH8"/>